<feature type="compositionally biased region" description="Polar residues" evidence="2">
    <location>
        <begin position="740"/>
        <end position="751"/>
    </location>
</feature>
<feature type="region of interest" description="Disordered" evidence="2">
    <location>
        <begin position="1115"/>
        <end position="1134"/>
    </location>
</feature>
<sequence length="1801" mass="203342">MNKVQSNYDMDACMVSEKNYAKGYEDNRKSQSEVSVIESVHDDVSKSLNRSDQITLTPFFTIIQEVVPATLQKTDSKRQMLKTKNKLSLAKLTRQMNKKSGILDAFKSALMSNADIDEYEVLDKVVEDMNEEIRRLSTTLLDMKKLTATKVIIDTKKVNNNNMPENEQRLAIPAVLASEEKSKEESEKHAVSSSFAAVPYVESNNSLTEAIPEAETTKLSESIAQLVPDVYRRPAVTDLHIKLLVQIEANDSYICFQRLMNRDLRGKLHRRKSQIRQLLMTEGQITRPRLDTGPPPLPTQKTVSNSSCISTKTAHYVNDLKKKYDGSLWFAEKQILKKPHEKKLHKAKKHAGFASSQASIGNSVINFVSKVKLSKTGLLLSDRSKTSVKRCHTAASKPRSVERATDLKKTKSLMSKSSLDPGIASKHQVRVINDAPASPSTKYKMQCMKARTMLSPNRHLGHVDILDDLTEKDLLPLQSEYPRRDNMTEKVESRDVEDTYLYKILHSKYNSKATWSHLIEPWVECSEEKCQVCSSANEKRGGNKPKTGVGELLPPVYDRCIMTKEQMVKKLLPYMIDPSNTAAAASNFRTVTVLPVQVVYDKHQVPVVNAEQPTKMASTKPAGAPTKLPLLPMKESRMHSVRGTWAAPTQQSPTQHHPRPMKVVYDGLPNKPLELLTPAPKPETPLDAMNMSISLTSKIYSNSARCKDEKKSLTGARQKTSRSFSPRGFSNYCTAYDSSSAMKRNSPISGRNDTKQKQEKSPTKVLQSKKLPYMPDRRHQRNFIYGKTVQQQLVSFVERQTEVYSVPRPKYAEPVIKNQAVVVAQPPPTNQNATNSVSIPVPTVTVPSPKNQLTPTPKNLPITHEDRPKSVPSLRHNLMLAQLRGLKDKNDTIQSNIQKAINVIETKMVHILSTPADSSSVEAFDDMEKEITNVLSMMKNQALGDAEKTSNKRKRGTGNNPDKIEEEFTTISDELFKKLDQILDSEISRCSSTTERTDRQEHVGTNNKKTNKNNLLSSSITTSVEEITDGTRHMKPHKKSEKSRKFSAMSVKSSPRLEVTAGCSGDQQKEITSDFGTTVKQETPEENKKQSTSEDTNSNGDFVDGINANAIRDFENVDRSATTESNKDVLDSEPKTEDILSLNNAEMDLLASIDFPEVPTHIPEREQPKAETPKQIAEEILPEPETSKQIAENILLNLLDAPYIRDIPKVLYEISNATSHIPEHDDPKPVKREAAQEAETDKTQEEPKHVDQRNTISELEDQIEISVDPETITSALKTENENETLESFSDNVNKIIQRVEDIYSQLDDIQNADVSSIDEPKFFSPEELADVPRFKDESPSVPKIDSKEFLTPFMKGVKEKRTNLESPTNIERSPSLYNVLTFLDTLTSMKIDKTGEVHIARLVHYAIPLTEAEVWYFAYMHHICVLEPPPSCLRKNKNELKHSKQKKVSFLVRKENKESQVVMCPMHSKLKLLKVSSEQFPPLDRQTYDEKKEIPTVMKGEAQETDRNKDLKGPRPGAGHKDHKKPLKIEMQKVIKAEYEDTKCHHHQIKIPVFHDLENNDETAPYEEALDQCENEHLDETPSEVKVDPAISKSISIKSERETGVHGTKSVKEDEISECKTTTSEQKSTEMSLDDKSTQVYCHIEIPQKSMEEVIKLESSIDGEYTYNSNESTDQPKVKIYIDNSDISIPKIISITDGAYGKETLLKVQDSKCNLRPPSKVVVFREVIDTKGMLRPIQDLNKFKSYFVPKRNFLTLPSKTMVPTQAELRKIGEENKTLLKSFYAIVYIIIFTALNMEYRCA</sequence>
<feature type="compositionally biased region" description="Basic and acidic residues" evidence="2">
    <location>
        <begin position="1125"/>
        <end position="1134"/>
    </location>
</feature>
<evidence type="ECO:0000256" key="2">
    <source>
        <dbReference type="SAM" id="MobiDB-lite"/>
    </source>
</evidence>
<organism evidence="3 4">
    <name type="scientific">Acanthoscelides obtectus</name>
    <name type="common">Bean weevil</name>
    <name type="synonym">Bruchus obtectus</name>
    <dbReference type="NCBI Taxonomy" id="200917"/>
    <lineage>
        <taxon>Eukaryota</taxon>
        <taxon>Metazoa</taxon>
        <taxon>Ecdysozoa</taxon>
        <taxon>Arthropoda</taxon>
        <taxon>Hexapoda</taxon>
        <taxon>Insecta</taxon>
        <taxon>Pterygota</taxon>
        <taxon>Neoptera</taxon>
        <taxon>Endopterygota</taxon>
        <taxon>Coleoptera</taxon>
        <taxon>Polyphaga</taxon>
        <taxon>Cucujiformia</taxon>
        <taxon>Chrysomeloidea</taxon>
        <taxon>Chrysomelidae</taxon>
        <taxon>Bruchinae</taxon>
        <taxon>Bruchini</taxon>
        <taxon>Acanthoscelides</taxon>
    </lineage>
</organism>
<feature type="coiled-coil region" evidence="1">
    <location>
        <begin position="119"/>
        <end position="146"/>
    </location>
</feature>
<feature type="region of interest" description="Disordered" evidence="2">
    <location>
        <begin position="990"/>
        <end position="1104"/>
    </location>
</feature>
<feature type="compositionally biased region" description="Basic residues" evidence="2">
    <location>
        <begin position="1033"/>
        <end position="1042"/>
    </location>
</feature>
<evidence type="ECO:0000313" key="4">
    <source>
        <dbReference type="Proteomes" id="UP001152888"/>
    </source>
</evidence>
<dbReference type="Proteomes" id="UP001152888">
    <property type="component" value="Unassembled WGS sequence"/>
</dbReference>
<feature type="region of interest" description="Disordered" evidence="2">
    <location>
        <begin position="1600"/>
        <end position="1632"/>
    </location>
</feature>
<feature type="compositionally biased region" description="Low complexity" evidence="2">
    <location>
        <begin position="834"/>
        <end position="849"/>
    </location>
</feature>
<feature type="region of interest" description="Disordered" evidence="2">
    <location>
        <begin position="943"/>
        <end position="965"/>
    </location>
</feature>
<name>A0A9P0P5H5_ACAOB</name>
<accession>A0A9P0P5H5</accession>
<evidence type="ECO:0000256" key="1">
    <source>
        <dbReference type="SAM" id="Coils"/>
    </source>
</evidence>
<feature type="compositionally biased region" description="Low complexity" evidence="2">
    <location>
        <begin position="1005"/>
        <end position="1025"/>
    </location>
</feature>
<reference evidence="3" key="1">
    <citation type="submission" date="2022-03" db="EMBL/GenBank/DDBJ databases">
        <authorList>
            <person name="Sayadi A."/>
        </authorList>
    </citation>
    <scope>NUCLEOTIDE SEQUENCE</scope>
</reference>
<feature type="compositionally biased region" description="Basic and acidic residues" evidence="2">
    <location>
        <begin position="1082"/>
        <end position="1092"/>
    </location>
</feature>
<keyword evidence="1" id="KW-0175">Coiled coil</keyword>
<gene>
    <name evidence="3" type="ORF">ACAOBT_LOCUS9633</name>
</gene>
<dbReference type="OrthoDB" id="6784899at2759"/>
<feature type="compositionally biased region" description="Polar residues" evidence="2">
    <location>
        <begin position="1619"/>
        <end position="1631"/>
    </location>
</feature>
<proteinExistence type="predicted"/>
<feature type="region of interest" description="Disordered" evidence="2">
    <location>
        <begin position="833"/>
        <end position="870"/>
    </location>
</feature>
<feature type="compositionally biased region" description="Basic and acidic residues" evidence="2">
    <location>
        <begin position="752"/>
        <end position="762"/>
    </location>
</feature>
<feature type="region of interest" description="Disordered" evidence="2">
    <location>
        <begin position="1219"/>
        <end position="1256"/>
    </location>
</feature>
<feature type="compositionally biased region" description="Basic and acidic residues" evidence="2">
    <location>
        <begin position="1221"/>
        <end position="1252"/>
    </location>
</feature>
<comment type="caution">
    <text evidence="3">The sequence shown here is derived from an EMBL/GenBank/DDBJ whole genome shotgun (WGS) entry which is preliminary data.</text>
</comment>
<feature type="region of interest" description="Disordered" evidence="2">
    <location>
        <begin position="286"/>
        <end position="305"/>
    </location>
</feature>
<feature type="compositionally biased region" description="Basic and acidic residues" evidence="2">
    <location>
        <begin position="1600"/>
        <end position="1618"/>
    </location>
</feature>
<dbReference type="EMBL" id="CAKOFQ010006790">
    <property type="protein sequence ID" value="CAH1971833.1"/>
    <property type="molecule type" value="Genomic_DNA"/>
</dbReference>
<evidence type="ECO:0000313" key="3">
    <source>
        <dbReference type="EMBL" id="CAH1971833.1"/>
    </source>
</evidence>
<feature type="compositionally biased region" description="Basic and acidic residues" evidence="2">
    <location>
        <begin position="1501"/>
        <end position="1513"/>
    </location>
</feature>
<feature type="region of interest" description="Disordered" evidence="2">
    <location>
        <begin position="740"/>
        <end position="766"/>
    </location>
</feature>
<feature type="region of interest" description="Disordered" evidence="2">
    <location>
        <begin position="1495"/>
        <end position="1524"/>
    </location>
</feature>
<protein>
    <submittedName>
        <fullName evidence="3">Uncharacterized protein</fullName>
    </submittedName>
</protein>
<keyword evidence="4" id="KW-1185">Reference proteome</keyword>